<evidence type="ECO:0000256" key="1">
    <source>
        <dbReference type="SAM" id="SignalP"/>
    </source>
</evidence>
<evidence type="ECO:0000313" key="3">
    <source>
        <dbReference type="Proteomes" id="UP001595453"/>
    </source>
</evidence>
<evidence type="ECO:0000313" key="2">
    <source>
        <dbReference type="EMBL" id="MFC3032091.1"/>
    </source>
</evidence>
<sequence length="574" mass="62838">MKKSVLAASILAAVSGQLSAATYQLTELPLHSGAKHTYVVDANDNGDMIGQVRGNFNRPIDVSYIDFDDSTIKKFYDDVKGEFELIDKTITFTLEDIKNGAAATNADANDFMVRFLANRANNAEFQKLVDGFAIRYIGNSTQEQVLFDVASSDYDGLTRSVSNFLNALADDGVMAGWGTAPFSKKPFTNKDNEEKLYFETPWISRGIVITPTGEKITLEPKYTEFGGMSKAMDIAKLDDGSYLVAGQSSVAIAKASQEIFDDNCDGEDESVAVCTWIRQLGSFFMTNGYIWKLDQNFNVVDTTDLGLGLTPNDNEEGAYVSGALAINKNGIAVGFSPVRFEDNKDYEHIVAGYFKDGGFHAAPKVIKSYENGKATDINDHNVMVGFQQREIPGGARSVVGFYYDIDSGESKDIQGFFPGSDVAVTSINNAGVLVGQAEVDRNTQNSRREAFLYKIGDEKITNINNLLPCKDPATGENFKYTVAEANKITDGNVIYGTATKTVEKRDSLGNVVKDVDGKTEYESIAVPVVLTPISGEVESCLAPEVEKYERQSASWGWLTVLLAPLVAWRRRQVK</sequence>
<keyword evidence="1" id="KW-0732">Signal</keyword>
<dbReference type="Proteomes" id="UP001595453">
    <property type="component" value="Unassembled WGS sequence"/>
</dbReference>
<comment type="caution">
    <text evidence="2">The sequence shown here is derived from an EMBL/GenBank/DDBJ whole genome shotgun (WGS) entry which is preliminary data.</text>
</comment>
<dbReference type="Pfam" id="PF11949">
    <property type="entry name" value="DUF3466"/>
    <property type="match status" value="1"/>
</dbReference>
<proteinExistence type="predicted"/>
<reference evidence="3" key="1">
    <citation type="journal article" date="2019" name="Int. J. Syst. Evol. Microbiol.">
        <title>The Global Catalogue of Microorganisms (GCM) 10K type strain sequencing project: providing services to taxonomists for standard genome sequencing and annotation.</title>
        <authorList>
            <consortium name="The Broad Institute Genomics Platform"/>
            <consortium name="The Broad Institute Genome Sequencing Center for Infectious Disease"/>
            <person name="Wu L."/>
            <person name="Ma J."/>
        </authorList>
    </citation>
    <scope>NUCLEOTIDE SEQUENCE [LARGE SCALE GENOMIC DNA]</scope>
    <source>
        <strain evidence="3">KCTC 42730</strain>
    </source>
</reference>
<organism evidence="2 3">
    <name type="scientific">Pseudoalteromonas fenneropenaei</name>
    <dbReference type="NCBI Taxonomy" id="1737459"/>
    <lineage>
        <taxon>Bacteria</taxon>
        <taxon>Pseudomonadati</taxon>
        <taxon>Pseudomonadota</taxon>
        <taxon>Gammaproteobacteria</taxon>
        <taxon>Alteromonadales</taxon>
        <taxon>Pseudoalteromonadaceae</taxon>
        <taxon>Pseudoalteromonas</taxon>
    </lineage>
</organism>
<dbReference type="NCBIfam" id="TIGR03501">
    <property type="entry name" value="GlyGly_CTERM"/>
    <property type="match status" value="1"/>
</dbReference>
<accession>A0ABV7CHQ9</accession>
<feature type="signal peptide" evidence="1">
    <location>
        <begin position="1"/>
        <end position="20"/>
    </location>
</feature>
<dbReference type="RefSeq" id="WP_377122023.1">
    <property type="nucleotide sequence ID" value="NZ_JBHRSD010000011.1"/>
</dbReference>
<protein>
    <submittedName>
        <fullName evidence="2">DUF3466 family protein</fullName>
    </submittedName>
</protein>
<keyword evidence="3" id="KW-1185">Reference proteome</keyword>
<name>A0ABV7CHQ9_9GAMM</name>
<dbReference type="EMBL" id="JBHRSD010000011">
    <property type="protein sequence ID" value="MFC3032091.1"/>
    <property type="molecule type" value="Genomic_DNA"/>
</dbReference>
<dbReference type="InterPro" id="IPR022562">
    <property type="entry name" value="DUF3466"/>
</dbReference>
<gene>
    <name evidence="2" type="ORF">ACFOEE_06130</name>
</gene>
<feature type="chain" id="PRO_5046830681" evidence="1">
    <location>
        <begin position="21"/>
        <end position="574"/>
    </location>
</feature>
<dbReference type="InterPro" id="IPR020008">
    <property type="entry name" value="GlyGly_CTERM"/>
</dbReference>